<dbReference type="EMBL" id="CP028811">
    <property type="protein sequence ID" value="AWA28792.1"/>
    <property type="molecule type" value="Genomic_DNA"/>
</dbReference>
<dbReference type="Gene3D" id="2.30.110.10">
    <property type="entry name" value="Electron Transport, Fmn-binding Protein, Chain A"/>
    <property type="match status" value="1"/>
</dbReference>
<evidence type="ECO:0000259" key="1">
    <source>
        <dbReference type="Pfam" id="PF16242"/>
    </source>
</evidence>
<dbReference type="PANTHER" id="PTHR34818">
    <property type="entry name" value="PROTEIN BLI-3"/>
    <property type="match status" value="1"/>
</dbReference>
<proteinExistence type="predicted"/>
<dbReference type="RefSeq" id="WP_108369379.1">
    <property type="nucleotide sequence ID" value="NZ_CP028811.1"/>
</dbReference>
<gene>
    <name evidence="2" type="ORF">HYN48_01080</name>
</gene>
<protein>
    <submittedName>
        <fullName evidence="2">General stress protein</fullName>
    </submittedName>
</protein>
<organism evidence="2 3">
    <name type="scientific">Flavobacterium magnum</name>
    <dbReference type="NCBI Taxonomy" id="2162713"/>
    <lineage>
        <taxon>Bacteria</taxon>
        <taxon>Pseudomonadati</taxon>
        <taxon>Bacteroidota</taxon>
        <taxon>Flavobacteriia</taxon>
        <taxon>Flavobacteriales</taxon>
        <taxon>Flavobacteriaceae</taxon>
        <taxon>Flavobacterium</taxon>
    </lineage>
</organism>
<keyword evidence="3" id="KW-1185">Reference proteome</keyword>
<evidence type="ECO:0000313" key="3">
    <source>
        <dbReference type="Proteomes" id="UP000244193"/>
    </source>
</evidence>
<dbReference type="InterPro" id="IPR052917">
    <property type="entry name" value="Stress-Dev_Protein"/>
</dbReference>
<dbReference type="InterPro" id="IPR012349">
    <property type="entry name" value="Split_barrel_FMN-bd"/>
</dbReference>
<dbReference type="AlphaFoldDB" id="A0A2S0RDK8"/>
<accession>A0A2S0RDK8</accession>
<dbReference type="KEGG" id="fmg:HYN48_01080"/>
<dbReference type="Proteomes" id="UP000244193">
    <property type="component" value="Chromosome"/>
</dbReference>
<name>A0A2S0RDK8_9FLAO</name>
<feature type="domain" description="General stress protein FMN-binding split barrel" evidence="1">
    <location>
        <begin position="11"/>
        <end position="153"/>
    </location>
</feature>
<dbReference type="PANTHER" id="PTHR34818:SF1">
    <property type="entry name" value="PROTEIN BLI-3"/>
    <property type="match status" value="1"/>
</dbReference>
<dbReference type="Pfam" id="PF16242">
    <property type="entry name" value="Pyrid_ox_like"/>
    <property type="match status" value="1"/>
</dbReference>
<reference evidence="2 3" key="1">
    <citation type="submission" date="2018-04" db="EMBL/GenBank/DDBJ databases">
        <title>Genome sequencing of Flavobacterium sp. HYN0048.</title>
        <authorList>
            <person name="Yi H."/>
            <person name="Baek C."/>
        </authorList>
    </citation>
    <scope>NUCLEOTIDE SEQUENCE [LARGE SCALE GENOMIC DNA]</scope>
    <source>
        <strain evidence="2 3">HYN0048</strain>
    </source>
</reference>
<dbReference type="SUPFAM" id="SSF50475">
    <property type="entry name" value="FMN-binding split barrel"/>
    <property type="match status" value="1"/>
</dbReference>
<dbReference type="OrthoDB" id="1432662at2"/>
<dbReference type="InterPro" id="IPR038725">
    <property type="entry name" value="YdaG_split_barrel_FMN-bd"/>
</dbReference>
<evidence type="ECO:0000313" key="2">
    <source>
        <dbReference type="EMBL" id="AWA28792.1"/>
    </source>
</evidence>
<sequence>MGNYKDLNDQEAIKKLKQLAEDIKICHFCTELTQLPINSRPMSVLEVDDSGNLWFMSSSESNKNFEILEDDRVQLFFAKSSDNEYLSVFGTATIYRDRAHIDEVWTPIAKAWFEEGKDDPKVTVIKVAPSDAYYWDTKDGKLIALLKWATAAAGLKDANSDDGGIEGKINI</sequence>